<feature type="domain" description="SIS" evidence="1">
    <location>
        <begin position="27"/>
        <end position="185"/>
    </location>
</feature>
<dbReference type="CDD" id="cd05006">
    <property type="entry name" value="SIS_GmhA"/>
    <property type="match status" value="1"/>
</dbReference>
<dbReference type="PROSITE" id="PS51464">
    <property type="entry name" value="SIS"/>
    <property type="match status" value="1"/>
</dbReference>
<reference evidence="2" key="1">
    <citation type="submission" date="2021-10" db="EMBL/GenBank/DDBJ databases">
        <title>Collection of gut derived symbiotic bacterial strains cultured from healthy donors.</title>
        <authorList>
            <person name="Lin H."/>
            <person name="Littmann E."/>
            <person name="Kohout C."/>
            <person name="Pamer E.G."/>
        </authorList>
    </citation>
    <scope>NUCLEOTIDE SEQUENCE</scope>
    <source>
        <strain evidence="2">DFI.9.42</strain>
    </source>
</reference>
<dbReference type="InterPro" id="IPR035461">
    <property type="entry name" value="GmhA/DiaA"/>
</dbReference>
<dbReference type="InterPro" id="IPR050099">
    <property type="entry name" value="SIS_GmhA/DiaA_subfam"/>
</dbReference>
<evidence type="ECO:0000259" key="1">
    <source>
        <dbReference type="PROSITE" id="PS51464"/>
    </source>
</evidence>
<accession>A0AAW4UDB7</accession>
<dbReference type="GO" id="GO:1901135">
    <property type="term" value="P:carbohydrate derivative metabolic process"/>
    <property type="evidence" value="ECO:0007669"/>
    <property type="project" value="InterPro"/>
</dbReference>
<dbReference type="RefSeq" id="WP_306780465.1">
    <property type="nucleotide sequence ID" value="NZ_JAJCJK010000002.1"/>
</dbReference>
<dbReference type="SUPFAM" id="SSF53697">
    <property type="entry name" value="SIS domain"/>
    <property type="match status" value="1"/>
</dbReference>
<dbReference type="PANTHER" id="PTHR30390">
    <property type="entry name" value="SEDOHEPTULOSE 7-PHOSPHATE ISOMERASE / DNAA INITIATOR-ASSOCIATING FACTOR FOR REPLICATION INITIATION"/>
    <property type="match status" value="1"/>
</dbReference>
<dbReference type="Gene3D" id="3.40.50.10490">
    <property type="entry name" value="Glucose-6-phosphate isomerase like protein, domain 1"/>
    <property type="match status" value="1"/>
</dbReference>
<organism evidence="2 3">
    <name type="scientific">Agathobacter rectalis</name>
    <dbReference type="NCBI Taxonomy" id="39491"/>
    <lineage>
        <taxon>Bacteria</taxon>
        <taxon>Bacillati</taxon>
        <taxon>Bacillota</taxon>
        <taxon>Clostridia</taxon>
        <taxon>Lachnospirales</taxon>
        <taxon>Lachnospiraceae</taxon>
        <taxon>Agathobacter</taxon>
    </lineage>
</organism>
<gene>
    <name evidence="2" type="ORF">LIZ56_02180</name>
</gene>
<dbReference type="AlphaFoldDB" id="A0AAW4UDB7"/>
<sequence>MINTIKEYYEREIDTIKSLNYDEIESAVQAIKDAYEREATIYTFGNGGSSATASHFVCDFNKGICEKLDKKFNLVCLNDNTPIVMAIANDISYDDVFYFQLKNKIKPTDLVIAISGSGNSKNVIKAVEYAKKMGCKVVGMSGYSGGKLMELADYHMHVPIDDMQITEDIHMSFDHMMYRVLKDLF</sequence>
<name>A0AAW4UDB7_9FIRM</name>
<evidence type="ECO:0000313" key="2">
    <source>
        <dbReference type="EMBL" id="MCB6937222.1"/>
    </source>
</evidence>
<protein>
    <submittedName>
        <fullName evidence="2">SIS domain-containing protein</fullName>
    </submittedName>
</protein>
<proteinExistence type="predicted"/>
<comment type="caution">
    <text evidence="2">The sequence shown here is derived from an EMBL/GenBank/DDBJ whole genome shotgun (WGS) entry which is preliminary data.</text>
</comment>
<dbReference type="Pfam" id="PF13580">
    <property type="entry name" value="SIS_2"/>
    <property type="match status" value="1"/>
</dbReference>
<dbReference type="InterPro" id="IPR046348">
    <property type="entry name" value="SIS_dom_sf"/>
</dbReference>
<dbReference type="PANTHER" id="PTHR30390:SF8">
    <property type="entry name" value="SUGAR ISOMERASE (SIS)"/>
    <property type="match status" value="1"/>
</dbReference>
<dbReference type="GO" id="GO:0097367">
    <property type="term" value="F:carbohydrate derivative binding"/>
    <property type="evidence" value="ECO:0007669"/>
    <property type="project" value="InterPro"/>
</dbReference>
<dbReference type="Proteomes" id="UP001197684">
    <property type="component" value="Unassembled WGS sequence"/>
</dbReference>
<evidence type="ECO:0000313" key="3">
    <source>
        <dbReference type="Proteomes" id="UP001197684"/>
    </source>
</evidence>
<dbReference type="InterPro" id="IPR001347">
    <property type="entry name" value="SIS_dom"/>
</dbReference>
<dbReference type="EMBL" id="JAJCJK010000002">
    <property type="protein sequence ID" value="MCB6937222.1"/>
    <property type="molecule type" value="Genomic_DNA"/>
</dbReference>